<dbReference type="Proteomes" id="UP000475862">
    <property type="component" value="Unassembled WGS sequence"/>
</dbReference>
<accession>A0A6G0U016</accession>
<comment type="caution">
    <text evidence="1">The sequence shown here is derived from an EMBL/GenBank/DDBJ whole genome shotgun (WGS) entry which is preliminary data.</text>
</comment>
<keyword evidence="2" id="KW-1185">Reference proteome</keyword>
<reference evidence="1 2" key="1">
    <citation type="submission" date="2019-08" db="EMBL/GenBank/DDBJ databases">
        <title>The genome of the soybean aphid Biotype 1, its phylome, world population structure and adaptation to the North American continent.</title>
        <authorList>
            <person name="Giordano R."/>
            <person name="Donthu R.K."/>
            <person name="Hernandez A.G."/>
            <person name="Wright C.L."/>
            <person name="Zimin A.V."/>
        </authorList>
    </citation>
    <scope>NUCLEOTIDE SEQUENCE [LARGE SCALE GENOMIC DNA]</scope>
    <source>
        <tissue evidence="1">Whole aphids</tissue>
    </source>
</reference>
<evidence type="ECO:0000313" key="1">
    <source>
        <dbReference type="EMBL" id="KAE9542404.1"/>
    </source>
</evidence>
<protein>
    <submittedName>
        <fullName evidence="1">Uncharacterized protein</fullName>
    </submittedName>
</protein>
<feature type="non-terminal residue" evidence="1">
    <location>
        <position position="229"/>
    </location>
</feature>
<organism evidence="1 2">
    <name type="scientific">Aphis glycines</name>
    <name type="common">Soybean aphid</name>
    <dbReference type="NCBI Taxonomy" id="307491"/>
    <lineage>
        <taxon>Eukaryota</taxon>
        <taxon>Metazoa</taxon>
        <taxon>Ecdysozoa</taxon>
        <taxon>Arthropoda</taxon>
        <taxon>Hexapoda</taxon>
        <taxon>Insecta</taxon>
        <taxon>Pterygota</taxon>
        <taxon>Neoptera</taxon>
        <taxon>Paraneoptera</taxon>
        <taxon>Hemiptera</taxon>
        <taxon>Sternorrhyncha</taxon>
        <taxon>Aphidomorpha</taxon>
        <taxon>Aphidoidea</taxon>
        <taxon>Aphididae</taxon>
        <taxon>Aphidini</taxon>
        <taxon>Aphis</taxon>
        <taxon>Aphis</taxon>
    </lineage>
</organism>
<evidence type="ECO:0000313" key="2">
    <source>
        <dbReference type="Proteomes" id="UP000475862"/>
    </source>
</evidence>
<dbReference type="EMBL" id="VYZN01000011">
    <property type="protein sequence ID" value="KAE9542404.1"/>
    <property type="molecule type" value="Genomic_DNA"/>
</dbReference>
<dbReference type="AlphaFoldDB" id="A0A6G0U016"/>
<proteinExistence type="predicted"/>
<name>A0A6G0U016_APHGL</name>
<gene>
    <name evidence="1" type="ORF">AGLY_003531</name>
</gene>
<sequence length="229" mass="27232">MIKSKGIKYFKPYIIIENKYPYSEIATNPPRMTTMRFSRINYLIRSNNNNNVCLHIINQTDRSIAVILLVDVIIELAEYQSLMPKGTDCIFLVKIKKKIHDYMAIHNYFSDLQIMNYFVLYKYLQSNTFKTSIVVSTKYTRRSKNSIRLPMFFCLSMYNITFRNNASISNFGGGFQWQSKYPWCIIEIKSFQKNRENKNKVTEKRKFLLKISFQLNQFSYMVVTQKLIT</sequence>